<evidence type="ECO:0000313" key="3">
    <source>
        <dbReference type="RefSeq" id="XP_030985153.1"/>
    </source>
</evidence>
<reference evidence="3" key="1">
    <citation type="journal article" date="2019" name="Mol. Biol. Evol.">
        <title>Blast fungal genomes show frequent chromosomal changes, gene gains and losses, and effector gene turnover.</title>
        <authorList>
            <person name="Gomez Luciano L.B."/>
            <person name="Jason Tsai I."/>
            <person name="Chuma I."/>
            <person name="Tosa Y."/>
            <person name="Chen Y.H."/>
            <person name="Li J.Y."/>
            <person name="Li M.Y."/>
            <person name="Jade Lu M.Y."/>
            <person name="Nakayashiki H."/>
            <person name="Li W.H."/>
        </authorList>
    </citation>
    <scope>NUCLEOTIDE SEQUENCE</scope>
    <source>
        <strain evidence="3">NI907</strain>
    </source>
</reference>
<proteinExistence type="predicted"/>
<evidence type="ECO:0000256" key="1">
    <source>
        <dbReference type="SAM" id="MobiDB-lite"/>
    </source>
</evidence>
<keyword evidence="2" id="KW-1185">Reference proteome</keyword>
<dbReference type="RefSeq" id="XP_030985153.1">
    <property type="nucleotide sequence ID" value="XM_031124694.1"/>
</dbReference>
<dbReference type="KEGG" id="pgri:PgNI_04650"/>
<dbReference type="GeneID" id="41959603"/>
<name>A0A6P8BD43_PYRGI</name>
<feature type="region of interest" description="Disordered" evidence="1">
    <location>
        <begin position="106"/>
        <end position="130"/>
    </location>
</feature>
<dbReference type="Proteomes" id="UP000515153">
    <property type="component" value="Unplaced"/>
</dbReference>
<dbReference type="AlphaFoldDB" id="A0A6P8BD43"/>
<organism evidence="2 3">
    <name type="scientific">Pyricularia grisea</name>
    <name type="common">Crabgrass-specific blast fungus</name>
    <name type="synonym">Magnaporthe grisea</name>
    <dbReference type="NCBI Taxonomy" id="148305"/>
    <lineage>
        <taxon>Eukaryota</taxon>
        <taxon>Fungi</taxon>
        <taxon>Dikarya</taxon>
        <taxon>Ascomycota</taxon>
        <taxon>Pezizomycotina</taxon>
        <taxon>Sordariomycetes</taxon>
        <taxon>Sordariomycetidae</taxon>
        <taxon>Magnaporthales</taxon>
        <taxon>Pyriculariaceae</taxon>
        <taxon>Pyricularia</taxon>
    </lineage>
</organism>
<protein>
    <submittedName>
        <fullName evidence="3">Uncharacterized protein</fullName>
    </submittedName>
</protein>
<feature type="region of interest" description="Disordered" evidence="1">
    <location>
        <begin position="53"/>
        <end position="73"/>
    </location>
</feature>
<accession>A0A6P8BD43</accession>
<reference evidence="3" key="2">
    <citation type="submission" date="2019-10" db="EMBL/GenBank/DDBJ databases">
        <authorList>
            <consortium name="NCBI Genome Project"/>
        </authorList>
    </citation>
    <scope>NUCLEOTIDE SEQUENCE</scope>
    <source>
        <strain evidence="3">NI907</strain>
    </source>
</reference>
<reference evidence="3" key="3">
    <citation type="submission" date="2025-08" db="UniProtKB">
        <authorList>
            <consortium name="RefSeq"/>
        </authorList>
    </citation>
    <scope>IDENTIFICATION</scope>
    <source>
        <strain evidence="3">NI907</strain>
    </source>
</reference>
<gene>
    <name evidence="3" type="ORF">PgNI_04650</name>
</gene>
<sequence>MTFGSLTARAPVGAETPGSVFVQQVERNWIGFVDLNVWRPLATVTRGRRRVTSWTSDDRGPCVNGAASQSMPECLLQESGTRDSGENRPRILLIADSFKNLEKRSEMLESDRSRRGSVVDESGRELDFVS</sequence>
<evidence type="ECO:0000313" key="2">
    <source>
        <dbReference type="Proteomes" id="UP000515153"/>
    </source>
</evidence>